<accession>A0AAV0BK49</accession>
<dbReference type="Pfam" id="PF02996">
    <property type="entry name" value="Prefoldin"/>
    <property type="match status" value="1"/>
</dbReference>
<keyword evidence="6" id="KW-1185">Reference proteome</keyword>
<reference evidence="5" key="1">
    <citation type="submission" date="2022-06" db="EMBL/GenBank/DDBJ databases">
        <authorList>
            <consortium name="SYNGENTA / RWTH Aachen University"/>
        </authorList>
    </citation>
    <scope>NUCLEOTIDE SEQUENCE</scope>
</reference>
<comment type="function">
    <text evidence="3">Binds specifically to cytosolic chaperonin (c-CPN) and transfers target proteins to it. Binds to nascent polypeptide chain and promotes folding in an environment in which there are many competing pathways for nonnative proteins.</text>
</comment>
<dbReference type="GO" id="GO:0016272">
    <property type="term" value="C:prefoldin complex"/>
    <property type="evidence" value="ECO:0007669"/>
    <property type="project" value="UniProtKB-UniRule"/>
</dbReference>
<dbReference type="InterPro" id="IPR004127">
    <property type="entry name" value="Prefoldin_subunit_alpha"/>
</dbReference>
<evidence type="ECO:0000256" key="1">
    <source>
        <dbReference type="ARBA" id="ARBA00010048"/>
    </source>
</evidence>
<keyword evidence="2 3" id="KW-0143">Chaperone</keyword>
<dbReference type="PIRSF" id="PIRSF016396">
    <property type="entry name" value="Prefoldin_subunit_3"/>
    <property type="match status" value="1"/>
</dbReference>
<dbReference type="InterPro" id="IPR009053">
    <property type="entry name" value="Prefoldin"/>
</dbReference>
<dbReference type="AlphaFoldDB" id="A0AAV0BK49"/>
<feature type="coiled-coil region" evidence="4">
    <location>
        <begin position="63"/>
        <end position="90"/>
    </location>
</feature>
<dbReference type="GO" id="GO:0007017">
    <property type="term" value="P:microtubule-based process"/>
    <property type="evidence" value="ECO:0007669"/>
    <property type="project" value="TreeGrafter"/>
</dbReference>
<dbReference type="GO" id="GO:0006457">
    <property type="term" value="P:protein folding"/>
    <property type="evidence" value="ECO:0007669"/>
    <property type="project" value="UniProtKB-UniRule"/>
</dbReference>
<comment type="subunit">
    <text evidence="3">Heterohexamer of two PFD-alpha type and four PFD-beta type subunits.</text>
</comment>
<keyword evidence="4" id="KW-0175">Coiled coil</keyword>
<evidence type="ECO:0000256" key="2">
    <source>
        <dbReference type="ARBA" id="ARBA00023186"/>
    </source>
</evidence>
<dbReference type="EMBL" id="CALTRL010005809">
    <property type="protein sequence ID" value="CAH7686706.1"/>
    <property type="molecule type" value="Genomic_DNA"/>
</dbReference>
<dbReference type="GO" id="GO:0015631">
    <property type="term" value="F:tubulin binding"/>
    <property type="evidence" value="ECO:0007669"/>
    <property type="project" value="TreeGrafter"/>
</dbReference>
<dbReference type="SUPFAM" id="SSF46579">
    <property type="entry name" value="Prefoldin"/>
    <property type="match status" value="1"/>
</dbReference>
<evidence type="ECO:0000313" key="6">
    <source>
        <dbReference type="Proteomes" id="UP001153365"/>
    </source>
</evidence>
<evidence type="ECO:0000256" key="4">
    <source>
        <dbReference type="SAM" id="Coils"/>
    </source>
</evidence>
<dbReference type="CDD" id="cd23156">
    <property type="entry name" value="Prefoldin_3"/>
    <property type="match status" value="1"/>
</dbReference>
<dbReference type="PANTHER" id="PTHR12409">
    <property type="entry name" value="PREFOLDIN SUBUNIT 3"/>
    <property type="match status" value="1"/>
</dbReference>
<dbReference type="FunFam" id="1.10.287.370:FF:000014">
    <property type="entry name" value="Prefoldin subunit 3"/>
    <property type="match status" value="1"/>
</dbReference>
<gene>
    <name evidence="5" type="ORF">PPACK8108_LOCUS21394</name>
</gene>
<dbReference type="InterPro" id="IPR016655">
    <property type="entry name" value="PFD3"/>
</dbReference>
<dbReference type="GO" id="GO:0007021">
    <property type="term" value="P:tubulin complex assembly"/>
    <property type="evidence" value="ECO:0007669"/>
    <property type="project" value="TreeGrafter"/>
</dbReference>
<name>A0AAV0BK49_PHAPC</name>
<evidence type="ECO:0000313" key="5">
    <source>
        <dbReference type="EMBL" id="CAH7686706.1"/>
    </source>
</evidence>
<organism evidence="5 6">
    <name type="scientific">Phakopsora pachyrhizi</name>
    <name type="common">Asian soybean rust disease fungus</name>
    <dbReference type="NCBI Taxonomy" id="170000"/>
    <lineage>
        <taxon>Eukaryota</taxon>
        <taxon>Fungi</taxon>
        <taxon>Dikarya</taxon>
        <taxon>Basidiomycota</taxon>
        <taxon>Pucciniomycotina</taxon>
        <taxon>Pucciniomycetes</taxon>
        <taxon>Pucciniales</taxon>
        <taxon>Phakopsoraceae</taxon>
        <taxon>Phakopsora</taxon>
    </lineage>
</organism>
<dbReference type="Gene3D" id="1.10.287.370">
    <property type="match status" value="1"/>
</dbReference>
<dbReference type="PANTHER" id="PTHR12409:SF0">
    <property type="entry name" value="PREFOLDIN SUBUNIT 3"/>
    <property type="match status" value="1"/>
</dbReference>
<protein>
    <recommendedName>
        <fullName evidence="3">Prefoldin subunit 3</fullName>
    </recommendedName>
</protein>
<evidence type="ECO:0000256" key="3">
    <source>
        <dbReference type="PIRNR" id="PIRNR016396"/>
    </source>
</evidence>
<comment type="similarity">
    <text evidence="1 3">Belongs to the prefoldin subunit alpha family.</text>
</comment>
<dbReference type="GO" id="GO:0005737">
    <property type="term" value="C:cytoplasm"/>
    <property type="evidence" value="ECO:0007669"/>
    <property type="project" value="TreeGrafter"/>
</dbReference>
<proteinExistence type="inferred from homology"/>
<dbReference type="Proteomes" id="UP001153365">
    <property type="component" value="Unassembled WGS sequence"/>
</dbReference>
<comment type="caution">
    <text evidence="5">The sequence shown here is derived from an EMBL/GenBank/DDBJ whole genome shotgun (WGS) entry which is preliminary data.</text>
</comment>
<sequence length="197" mass="22408">MATRLSLVSTTNTGPRGIAEAIFIRDVEAHIGGPDVDIEPVLKAWQELIAKYQFMEKSTLQKKSGLEEKIPELKRSLEAVEILKAKKEENESLETHYELADTVYTRAIIEPVDEVYLWLGASTMIAYSLSEAYELLTSKIESAKTRLSETIEEQAYLRNQITTSQVNIARVYNWGVKRRKELKLKKEDGDQDTSLVK</sequence>